<dbReference type="VEuPathDB" id="ToxoDB:ETH2_1246900"/>
<evidence type="ECO:0000313" key="3">
    <source>
        <dbReference type="Proteomes" id="UP000030747"/>
    </source>
</evidence>
<protein>
    <submittedName>
        <fullName evidence="2">Uncharacterized protein</fullName>
    </submittedName>
</protein>
<reference evidence="2" key="1">
    <citation type="submission" date="2013-10" db="EMBL/GenBank/DDBJ databases">
        <title>Genomic analysis of the causative agents of coccidiosis in chickens.</title>
        <authorList>
            <person name="Reid A.J."/>
            <person name="Blake D."/>
            <person name="Billington K."/>
            <person name="Browne H."/>
            <person name="Dunn M."/>
            <person name="Hung S."/>
            <person name="Kawahara F."/>
            <person name="Miranda-Saavedra D."/>
            <person name="Mourier T."/>
            <person name="Nagra H."/>
            <person name="Otto T.D."/>
            <person name="Rawlings N."/>
            <person name="Sanchez A."/>
            <person name="Sanders M."/>
            <person name="Subramaniam C."/>
            <person name="Tay Y."/>
            <person name="Dear P."/>
            <person name="Doerig C."/>
            <person name="Gruber A."/>
            <person name="Parkinson J."/>
            <person name="Shirley M."/>
            <person name="Wan K.L."/>
            <person name="Berriman M."/>
            <person name="Tomley F."/>
            <person name="Pain A."/>
        </authorList>
    </citation>
    <scope>NUCLEOTIDE SEQUENCE [LARGE SCALE GENOMIC DNA]</scope>
    <source>
        <strain evidence="2">Houghton</strain>
    </source>
</reference>
<feature type="region of interest" description="Disordered" evidence="1">
    <location>
        <begin position="136"/>
        <end position="179"/>
    </location>
</feature>
<dbReference type="VEuPathDB" id="ToxoDB:ETH_00026065"/>
<dbReference type="Proteomes" id="UP000030747">
    <property type="component" value="Unassembled WGS sequence"/>
</dbReference>
<reference evidence="2" key="2">
    <citation type="submission" date="2013-10" db="EMBL/GenBank/DDBJ databases">
        <authorList>
            <person name="Aslett M."/>
        </authorList>
    </citation>
    <scope>NUCLEOTIDE SEQUENCE [LARGE SCALE GENOMIC DNA]</scope>
    <source>
        <strain evidence="2">Houghton</strain>
    </source>
</reference>
<dbReference type="AlphaFoldDB" id="U6LBI1"/>
<organism evidence="2 3">
    <name type="scientific">Eimeria tenella</name>
    <name type="common">Coccidian parasite</name>
    <dbReference type="NCBI Taxonomy" id="5802"/>
    <lineage>
        <taxon>Eukaryota</taxon>
        <taxon>Sar</taxon>
        <taxon>Alveolata</taxon>
        <taxon>Apicomplexa</taxon>
        <taxon>Conoidasida</taxon>
        <taxon>Coccidia</taxon>
        <taxon>Eucoccidiorida</taxon>
        <taxon>Eimeriorina</taxon>
        <taxon>Eimeriidae</taxon>
        <taxon>Eimeria</taxon>
    </lineage>
</organism>
<name>U6LBI1_EIMTE</name>
<evidence type="ECO:0000313" key="2">
    <source>
        <dbReference type="EMBL" id="CDJ45120.1"/>
    </source>
</evidence>
<sequence>MAGRTLPPVGAGELQPSLMEAGGLPVRIRQIFSCYQQSLGPEAAAAAAAAAAADRNVRPLQSCSKQQLQLLRLLQQTGCSKKQLLLMRQTSCNAAERQQHLLLLLQFSCSNAEAAAAAAAAANQLQHSAAAAAAAGQLRDGAPRGRRGPPFLPLATGSSSRSSSSAAATAAQQQQRQQQGKKAMAALRCMYTPNEWLDVEAGPPTIKTDGDILLKGSLYGLVLRAWGPPLAAGRHCLSVQDGSGAPHSLRFGALAAAAAAAAAAADCPLTEQLPLLVLPPPSSSKLPRLCYSKQRSSPSETLRLFGFLSLR</sequence>
<proteinExistence type="predicted"/>
<accession>U6LBI1</accession>
<dbReference type="OrthoDB" id="10519893at2759"/>
<dbReference type="RefSeq" id="XP_013235867.1">
    <property type="nucleotide sequence ID" value="XM_013380413.1"/>
</dbReference>
<feature type="compositionally biased region" description="Low complexity" evidence="1">
    <location>
        <begin position="153"/>
        <end position="179"/>
    </location>
</feature>
<keyword evidence="3" id="KW-1185">Reference proteome</keyword>
<dbReference type="EMBL" id="HG678021">
    <property type="protein sequence ID" value="CDJ45120.1"/>
    <property type="molecule type" value="Genomic_DNA"/>
</dbReference>
<evidence type="ECO:0000256" key="1">
    <source>
        <dbReference type="SAM" id="MobiDB-lite"/>
    </source>
</evidence>
<gene>
    <name evidence="2" type="ORF">ETH_00026065</name>
</gene>
<dbReference type="GeneID" id="25254309"/>